<accession>A0A4R1QQE8</accession>
<dbReference type="RefSeq" id="WP_031389859.1">
    <property type="nucleotide sequence ID" value="NZ_JPNB01000001.1"/>
</dbReference>
<feature type="transmembrane region" description="Helical" evidence="4">
    <location>
        <begin position="6"/>
        <end position="25"/>
    </location>
</feature>
<protein>
    <submittedName>
        <fullName evidence="5">Chlorophyllase-like protein</fullName>
    </submittedName>
</protein>
<keyword evidence="4" id="KW-0472">Membrane</keyword>
<dbReference type="GO" id="GO:0016042">
    <property type="term" value="P:lipid catabolic process"/>
    <property type="evidence" value="ECO:0007669"/>
    <property type="project" value="UniProtKB-KW"/>
</dbReference>
<dbReference type="OrthoDB" id="9814760at2"/>
<dbReference type="PANTHER" id="PTHR10272">
    <property type="entry name" value="PLATELET-ACTIVATING FACTOR ACETYLHYDROLASE"/>
    <property type="match status" value="1"/>
</dbReference>
<feature type="transmembrane region" description="Helical" evidence="4">
    <location>
        <begin position="37"/>
        <end position="58"/>
    </location>
</feature>
<dbReference type="AlphaFoldDB" id="A0A4R1QQE8"/>
<proteinExistence type="predicted"/>
<dbReference type="Pfam" id="PF03403">
    <property type="entry name" value="PAF-AH_p_II"/>
    <property type="match status" value="1"/>
</dbReference>
<keyword evidence="1" id="KW-0378">Hydrolase</keyword>
<dbReference type="GO" id="GO:0003847">
    <property type="term" value="F:1-alkyl-2-acetylglycerophosphocholine esterase activity"/>
    <property type="evidence" value="ECO:0007669"/>
    <property type="project" value="TreeGrafter"/>
</dbReference>
<sequence length="369" mass="41537">MATRSFMFIGIIAVLIFMISLVTVFKVPETEWLRKLFKCIGIVICTILMLMVILYPGLSSVKTTGSFAYGSVILQLDDKSRFETYANNGDCRKLSVIVYYPTGKYVGENSCPFVLFSHGGISMKTSNVSLFEELASHGYIVVSIDHTYQALSTTIDGKKIGIDSGYMKELNTEDSHKDIAGSYKNYQKWMELRTDDINFVIDRFISEAEKPDNGFYSLIDPQKIGLAGHSLGGSAVLGVARQRKDISAVIALEAPYMCDITGYAGDEFTWNTAPYRCAIMNIYSDTGYPLVGNDNKYVQNANYLYNKKNVEYYYIQGSNHFSLTDLVRTSPMFCSLLGGGYSRPGYETLQFINEKSLDFFDKYLRLEEK</sequence>
<organism evidence="5 6">
    <name type="scientific">Kineothrix alysoides</name>
    <dbReference type="NCBI Taxonomy" id="1469948"/>
    <lineage>
        <taxon>Bacteria</taxon>
        <taxon>Bacillati</taxon>
        <taxon>Bacillota</taxon>
        <taxon>Clostridia</taxon>
        <taxon>Lachnospirales</taxon>
        <taxon>Lachnospiraceae</taxon>
        <taxon>Kineothrix</taxon>
    </lineage>
</organism>
<keyword evidence="6" id="KW-1185">Reference proteome</keyword>
<dbReference type="Proteomes" id="UP000295718">
    <property type="component" value="Unassembled WGS sequence"/>
</dbReference>
<evidence type="ECO:0000256" key="4">
    <source>
        <dbReference type="SAM" id="Phobius"/>
    </source>
</evidence>
<comment type="caution">
    <text evidence="5">The sequence shown here is derived from an EMBL/GenBank/DDBJ whole genome shotgun (WGS) entry which is preliminary data.</text>
</comment>
<evidence type="ECO:0000256" key="3">
    <source>
        <dbReference type="ARBA" id="ARBA00023098"/>
    </source>
</evidence>
<dbReference type="SUPFAM" id="SSF53474">
    <property type="entry name" value="alpha/beta-Hydrolases"/>
    <property type="match status" value="1"/>
</dbReference>
<keyword evidence="3" id="KW-0443">Lipid metabolism</keyword>
<evidence type="ECO:0000313" key="5">
    <source>
        <dbReference type="EMBL" id="TCL55627.1"/>
    </source>
</evidence>
<dbReference type="STRING" id="1469948.GCA_000732725_01133"/>
<evidence type="ECO:0000256" key="1">
    <source>
        <dbReference type="ARBA" id="ARBA00022801"/>
    </source>
</evidence>
<keyword evidence="2" id="KW-0442">Lipid degradation</keyword>
<name>A0A4R1QQE8_9FIRM</name>
<evidence type="ECO:0000256" key="2">
    <source>
        <dbReference type="ARBA" id="ARBA00022963"/>
    </source>
</evidence>
<keyword evidence="4" id="KW-1133">Transmembrane helix</keyword>
<dbReference type="PANTHER" id="PTHR10272:SF0">
    <property type="entry name" value="PLATELET-ACTIVATING FACTOR ACETYLHYDROLASE"/>
    <property type="match status" value="1"/>
</dbReference>
<dbReference type="InterPro" id="IPR029058">
    <property type="entry name" value="AB_hydrolase_fold"/>
</dbReference>
<keyword evidence="4" id="KW-0812">Transmembrane</keyword>
<gene>
    <name evidence="5" type="ORF">EDD76_11437</name>
</gene>
<evidence type="ECO:0000313" key="6">
    <source>
        <dbReference type="Proteomes" id="UP000295718"/>
    </source>
</evidence>
<reference evidence="5 6" key="1">
    <citation type="submission" date="2019-03" db="EMBL/GenBank/DDBJ databases">
        <title>Genomic Encyclopedia of Type Strains, Phase IV (KMG-IV): sequencing the most valuable type-strain genomes for metagenomic binning, comparative biology and taxonomic classification.</title>
        <authorList>
            <person name="Goeker M."/>
        </authorList>
    </citation>
    <scope>NUCLEOTIDE SEQUENCE [LARGE SCALE GENOMIC DNA]</scope>
    <source>
        <strain evidence="5 6">DSM 100556</strain>
    </source>
</reference>
<dbReference type="Gene3D" id="3.40.50.1820">
    <property type="entry name" value="alpha/beta hydrolase"/>
    <property type="match status" value="1"/>
</dbReference>
<dbReference type="EMBL" id="SLUO01000014">
    <property type="protein sequence ID" value="TCL55627.1"/>
    <property type="molecule type" value="Genomic_DNA"/>
</dbReference>